<evidence type="ECO:0000256" key="5">
    <source>
        <dbReference type="ARBA" id="ARBA00023163"/>
    </source>
</evidence>
<dbReference type="SUPFAM" id="SSF46785">
    <property type="entry name" value="Winged helix' DNA-binding domain"/>
    <property type="match status" value="1"/>
</dbReference>
<evidence type="ECO:0000256" key="2">
    <source>
        <dbReference type="ARBA" id="ARBA00023015"/>
    </source>
</evidence>
<dbReference type="PANTHER" id="PTHR30537">
    <property type="entry name" value="HTH-TYPE TRANSCRIPTIONAL REGULATOR"/>
    <property type="match status" value="1"/>
</dbReference>
<keyword evidence="8" id="KW-1185">Reference proteome</keyword>
<keyword evidence="5" id="KW-0804">Transcription</keyword>
<dbReference type="SUPFAM" id="SSF53850">
    <property type="entry name" value="Periplasmic binding protein-like II"/>
    <property type="match status" value="1"/>
</dbReference>
<dbReference type="PROSITE" id="PS50931">
    <property type="entry name" value="HTH_LYSR"/>
    <property type="match status" value="1"/>
</dbReference>
<dbReference type="InterPro" id="IPR036388">
    <property type="entry name" value="WH-like_DNA-bd_sf"/>
</dbReference>
<dbReference type="InterPro" id="IPR000847">
    <property type="entry name" value="LysR_HTH_N"/>
</dbReference>
<comment type="similarity">
    <text evidence="1">Belongs to the LysR transcriptional regulatory family.</text>
</comment>
<protein>
    <submittedName>
        <fullName evidence="7">LysR family transcriptional regulator</fullName>
    </submittedName>
</protein>
<dbReference type="Gene3D" id="1.10.10.10">
    <property type="entry name" value="Winged helix-like DNA-binding domain superfamily/Winged helix DNA-binding domain"/>
    <property type="match status" value="1"/>
</dbReference>
<accession>A0ABY7NMY2</accession>
<sequence length="301" mass="32804">MARAPLPLNALRAFEAAARHLSFTRAADELCVTQAAVSHQIKALEVRLGFALFRRSNRGLKLTDEGVGLAPTLFEAFGAIDHLFERFESGGVQEVLTVSAVGTFVVGALLERLPAFRRAHPGIDLRLLTNNNKVDLIGEGLDCAIRFGDGAWHGMEAEMICTAPLTPLCAPALARMLRDPGDLVRAPLLRSYRPQDWPAWFRAAGLEQWAVRGPLFDSSLIMVQAAMLGEGVALAPHGLFRREIQGGQIVRPFSIEADVDGYWLTRLKSRPQSSAMRVFGQWLAEEFAGGLVGQTDVAHPG</sequence>
<dbReference type="PANTHER" id="PTHR30537:SF70">
    <property type="entry name" value="HTH-TYPE TRANSCRIPTIONAL ACTIVATOR AMPR"/>
    <property type="match status" value="1"/>
</dbReference>
<name>A0ABY7NMY2_9SPHN</name>
<keyword evidence="4" id="KW-0010">Activator</keyword>
<dbReference type="Pfam" id="PF00126">
    <property type="entry name" value="HTH_1"/>
    <property type="match status" value="1"/>
</dbReference>
<evidence type="ECO:0000259" key="6">
    <source>
        <dbReference type="PROSITE" id="PS50931"/>
    </source>
</evidence>
<evidence type="ECO:0000313" key="7">
    <source>
        <dbReference type="EMBL" id="WBO22879.1"/>
    </source>
</evidence>
<feature type="domain" description="HTH lysR-type" evidence="6">
    <location>
        <begin position="6"/>
        <end position="63"/>
    </location>
</feature>
<dbReference type="InterPro" id="IPR036390">
    <property type="entry name" value="WH_DNA-bd_sf"/>
</dbReference>
<dbReference type="InterPro" id="IPR058163">
    <property type="entry name" value="LysR-type_TF_proteobact-type"/>
</dbReference>
<dbReference type="RefSeq" id="WP_270077518.1">
    <property type="nucleotide sequence ID" value="NZ_CP115174.1"/>
</dbReference>
<evidence type="ECO:0000256" key="1">
    <source>
        <dbReference type="ARBA" id="ARBA00009437"/>
    </source>
</evidence>
<dbReference type="EMBL" id="CP115174">
    <property type="protein sequence ID" value="WBO22879.1"/>
    <property type="molecule type" value="Genomic_DNA"/>
</dbReference>
<evidence type="ECO:0000256" key="4">
    <source>
        <dbReference type="ARBA" id="ARBA00023159"/>
    </source>
</evidence>
<keyword evidence="2" id="KW-0805">Transcription regulation</keyword>
<dbReference type="InterPro" id="IPR005119">
    <property type="entry name" value="LysR_subst-bd"/>
</dbReference>
<dbReference type="Pfam" id="PF03466">
    <property type="entry name" value="LysR_substrate"/>
    <property type="match status" value="1"/>
</dbReference>
<dbReference type="Proteomes" id="UP001210865">
    <property type="component" value="Chromosome"/>
</dbReference>
<dbReference type="PRINTS" id="PR00039">
    <property type="entry name" value="HTHLYSR"/>
</dbReference>
<reference evidence="7 8" key="1">
    <citation type="submission" date="2022-12" db="EMBL/GenBank/DDBJ databases">
        <title>Sphingomonas abieness sp. nov., an endophytic bacterium isolated from Abies koreana.</title>
        <authorList>
            <person name="Jiang L."/>
            <person name="Lee J."/>
        </authorList>
    </citation>
    <scope>NUCLEOTIDE SEQUENCE [LARGE SCALE GENOMIC DNA]</scope>
    <source>
        <strain evidence="8">PAMB 00755</strain>
    </source>
</reference>
<gene>
    <name evidence="7" type="ORF">PBT88_01655</name>
</gene>
<proteinExistence type="inferred from homology"/>
<dbReference type="Gene3D" id="3.40.190.10">
    <property type="entry name" value="Periplasmic binding protein-like II"/>
    <property type="match status" value="2"/>
</dbReference>
<evidence type="ECO:0000313" key="8">
    <source>
        <dbReference type="Proteomes" id="UP001210865"/>
    </source>
</evidence>
<keyword evidence="3" id="KW-0238">DNA-binding</keyword>
<organism evidence="7 8">
    <name type="scientific">Sphingomonas abietis</name>
    <dbReference type="NCBI Taxonomy" id="3012344"/>
    <lineage>
        <taxon>Bacteria</taxon>
        <taxon>Pseudomonadati</taxon>
        <taxon>Pseudomonadota</taxon>
        <taxon>Alphaproteobacteria</taxon>
        <taxon>Sphingomonadales</taxon>
        <taxon>Sphingomonadaceae</taxon>
        <taxon>Sphingomonas</taxon>
    </lineage>
</organism>
<evidence type="ECO:0000256" key="3">
    <source>
        <dbReference type="ARBA" id="ARBA00023125"/>
    </source>
</evidence>